<dbReference type="InterPro" id="IPR037277">
    <property type="entry name" value="Granulin_sf"/>
</dbReference>
<evidence type="ECO:0000256" key="3">
    <source>
        <dbReference type="SAM" id="MobiDB-lite"/>
    </source>
</evidence>
<dbReference type="SMART" id="SM00277">
    <property type="entry name" value="GRAN"/>
    <property type="match status" value="3"/>
</dbReference>
<evidence type="ECO:0000313" key="6">
    <source>
        <dbReference type="Proteomes" id="UP000829720"/>
    </source>
</evidence>
<sequence length="579" mass="63990">MGKRDNRVAYLNPIAAARARGPAPSSGPSIQDYLSRPRPTWEEVKEQLEKKKKGSRALAEFEEKMNEKWKKELEKNREKLLGGSESKKEKDKEKKEKKRKDKKKSNRHSSSSSSSSSDSSSSSSDSDDEDEKKSIRKKRKRKRSSVRKVSESSLSESESDGKESSKKKKKKLREDLEKDKDEKGSRKKKKPERSHKGSSSESSADSEIDGDAESKKKKRSSEEKEKTTEKSKKKRKKKHKKHGRKKKKASGSGAEASHQCKMLHVITLVLLPLVLATGSVTCPDGKLCPDRTTCCETQTGGYECCPVPNAICCPDKAHCCPQGFQCNLQTQMCERRSGSMPMLRKIPAEQPNLKPSGLSSPSAETQDTMVHCDNYHVCPDGTTCCKGQSGQWTCCPFSPATCCADGIHCCPFGYHCDPSSTSCFQKNDLEAPFITKLSALNITATKLSTINLKIPKLAQQDDCCLSSKGCCPAGFHCDEHKACVRDSSHYPWTELQQSLSTGSQDAVIACDIRFYCPAGNTCCKTPTGQWGCCPYPLGSCCTDGQHCCEYGYTCDQKSQKCVNGYASIYAALKKAAKRN</sequence>
<feature type="compositionally biased region" description="Basic and acidic residues" evidence="3">
    <location>
        <begin position="39"/>
        <end position="49"/>
    </location>
</feature>
<feature type="compositionally biased region" description="Basic residues" evidence="3">
    <location>
        <begin position="95"/>
        <end position="107"/>
    </location>
</feature>
<dbReference type="SUPFAM" id="SSF57277">
    <property type="entry name" value="Granulin repeat"/>
    <property type="match status" value="3"/>
</dbReference>
<accession>A0A8T3E4N4</accession>
<evidence type="ECO:0000259" key="4">
    <source>
        <dbReference type="PROSITE" id="PS00799"/>
    </source>
</evidence>
<evidence type="ECO:0000256" key="2">
    <source>
        <dbReference type="ARBA" id="ARBA00023157"/>
    </source>
</evidence>
<feature type="compositionally biased region" description="Low complexity" evidence="3">
    <location>
        <begin position="108"/>
        <end position="124"/>
    </location>
</feature>
<organism evidence="5 6">
    <name type="scientific">Albula goreensis</name>
    <dbReference type="NCBI Taxonomy" id="1534307"/>
    <lineage>
        <taxon>Eukaryota</taxon>
        <taxon>Metazoa</taxon>
        <taxon>Chordata</taxon>
        <taxon>Craniata</taxon>
        <taxon>Vertebrata</taxon>
        <taxon>Euteleostomi</taxon>
        <taxon>Actinopterygii</taxon>
        <taxon>Neopterygii</taxon>
        <taxon>Teleostei</taxon>
        <taxon>Albuliformes</taxon>
        <taxon>Albulidae</taxon>
        <taxon>Albula</taxon>
    </lineage>
</organism>
<proteinExistence type="inferred from homology"/>
<gene>
    <name evidence="5" type="ORF">AGOR_G00036220</name>
</gene>
<protein>
    <recommendedName>
        <fullName evidence="4">Granulins domain-containing protein</fullName>
    </recommendedName>
</protein>
<name>A0A8T3E4N4_9TELE</name>
<dbReference type="Proteomes" id="UP000829720">
    <property type="component" value="Unassembled WGS sequence"/>
</dbReference>
<feature type="compositionally biased region" description="Basic and acidic residues" evidence="3">
    <location>
        <begin position="220"/>
        <end position="230"/>
    </location>
</feature>
<keyword evidence="6" id="KW-1185">Reference proteome</keyword>
<dbReference type="PROSITE" id="PS00799">
    <property type="entry name" value="GRANULINS"/>
    <property type="match status" value="2"/>
</dbReference>
<evidence type="ECO:0000256" key="1">
    <source>
        <dbReference type="ARBA" id="ARBA00009569"/>
    </source>
</evidence>
<dbReference type="PANTHER" id="PTHR31911:SF1">
    <property type="entry name" value="FAMILY WITH SEQUENCE SIMILARITY 133 MEMBER B-RELATED"/>
    <property type="match status" value="1"/>
</dbReference>
<feature type="compositionally biased region" description="Basic and acidic residues" evidence="3">
    <location>
        <begin position="172"/>
        <end position="184"/>
    </location>
</feature>
<dbReference type="OrthoDB" id="5949339at2759"/>
<evidence type="ECO:0000313" key="5">
    <source>
        <dbReference type="EMBL" id="KAI1901615.1"/>
    </source>
</evidence>
<dbReference type="AlphaFoldDB" id="A0A8T3E4N4"/>
<reference evidence="5" key="1">
    <citation type="submission" date="2021-01" db="EMBL/GenBank/DDBJ databases">
        <authorList>
            <person name="Zahm M."/>
            <person name="Roques C."/>
            <person name="Cabau C."/>
            <person name="Klopp C."/>
            <person name="Donnadieu C."/>
            <person name="Jouanno E."/>
            <person name="Lampietro C."/>
            <person name="Louis A."/>
            <person name="Herpin A."/>
            <person name="Echchiki A."/>
            <person name="Berthelot C."/>
            <person name="Parey E."/>
            <person name="Roest-Crollius H."/>
            <person name="Braasch I."/>
            <person name="Postlethwait J."/>
            <person name="Bobe J."/>
            <person name="Montfort J."/>
            <person name="Bouchez O."/>
            <person name="Begum T."/>
            <person name="Mejri S."/>
            <person name="Adams A."/>
            <person name="Chen W.-J."/>
            <person name="Guiguen Y."/>
        </authorList>
    </citation>
    <scope>NUCLEOTIDE SEQUENCE</scope>
    <source>
        <tissue evidence="5">Blood</tissue>
    </source>
</reference>
<feature type="compositionally biased region" description="Basic residues" evidence="3">
    <location>
        <begin position="231"/>
        <end position="249"/>
    </location>
</feature>
<feature type="region of interest" description="Disordered" evidence="3">
    <location>
        <begin position="14"/>
        <end position="257"/>
    </location>
</feature>
<comment type="caution">
    <text evidence="5">The sequence shown here is derived from an EMBL/GenBank/DDBJ whole genome shotgun (WGS) entry which is preliminary data.</text>
</comment>
<dbReference type="InterPro" id="IPR000118">
    <property type="entry name" value="Granulin"/>
</dbReference>
<dbReference type="Gene3D" id="2.10.25.160">
    <property type="entry name" value="Granulin"/>
    <property type="match status" value="3"/>
</dbReference>
<dbReference type="EMBL" id="JAERUA010000003">
    <property type="protein sequence ID" value="KAI1901615.1"/>
    <property type="molecule type" value="Genomic_DNA"/>
</dbReference>
<feature type="compositionally biased region" description="Basic residues" evidence="3">
    <location>
        <begin position="134"/>
        <end position="146"/>
    </location>
</feature>
<dbReference type="Pfam" id="PF00396">
    <property type="entry name" value="Granulin"/>
    <property type="match status" value="3"/>
</dbReference>
<feature type="compositionally biased region" description="Basic and acidic residues" evidence="3">
    <location>
        <begin position="59"/>
        <end position="94"/>
    </location>
</feature>
<dbReference type="InterPro" id="IPR026766">
    <property type="entry name" value="Fam133"/>
</dbReference>
<feature type="domain" description="Granulins" evidence="4">
    <location>
        <begin position="403"/>
        <end position="416"/>
    </location>
</feature>
<dbReference type="PANTHER" id="PTHR31911">
    <property type="entry name" value="PROTEIN FAM133"/>
    <property type="match status" value="1"/>
</dbReference>
<comment type="similarity">
    <text evidence="1">Belongs to the FAM133 family.</text>
</comment>
<keyword evidence="2" id="KW-1015">Disulfide bond</keyword>
<feature type="domain" description="Granulins" evidence="4">
    <location>
        <begin position="313"/>
        <end position="326"/>
    </location>
</feature>
<feature type="compositionally biased region" description="Low complexity" evidence="3">
    <location>
        <begin position="14"/>
        <end position="30"/>
    </location>
</feature>